<gene>
    <name evidence="4" type="ORF">IAA08_10300</name>
</gene>
<organism evidence="4 5">
    <name type="scientific">Candidatus Eubacterium avistercoris</name>
    <dbReference type="NCBI Taxonomy" id="2838567"/>
    <lineage>
        <taxon>Bacteria</taxon>
        <taxon>Bacillati</taxon>
        <taxon>Bacillota</taxon>
        <taxon>Clostridia</taxon>
        <taxon>Eubacteriales</taxon>
        <taxon>Eubacteriaceae</taxon>
        <taxon>Eubacterium</taxon>
    </lineage>
</organism>
<keyword evidence="1" id="KW-0285">Flavoprotein</keyword>
<evidence type="ECO:0000259" key="3">
    <source>
        <dbReference type="Pfam" id="PF03358"/>
    </source>
</evidence>
<reference evidence="4" key="2">
    <citation type="submission" date="2021-04" db="EMBL/GenBank/DDBJ databases">
        <authorList>
            <person name="Gilroy R."/>
        </authorList>
    </citation>
    <scope>NUCLEOTIDE SEQUENCE</scope>
    <source>
        <strain evidence="4">CHK192-9172</strain>
    </source>
</reference>
<dbReference type="EMBL" id="DXCH01000278">
    <property type="protein sequence ID" value="HIZ08308.1"/>
    <property type="molecule type" value="Genomic_DNA"/>
</dbReference>
<dbReference type="SUPFAM" id="SSF52218">
    <property type="entry name" value="Flavoproteins"/>
    <property type="match status" value="1"/>
</dbReference>
<dbReference type="InterPro" id="IPR029039">
    <property type="entry name" value="Flavoprotein-like_sf"/>
</dbReference>
<dbReference type="InterPro" id="IPR005025">
    <property type="entry name" value="FMN_Rdtase-like_dom"/>
</dbReference>
<dbReference type="GO" id="GO:0016491">
    <property type="term" value="F:oxidoreductase activity"/>
    <property type="evidence" value="ECO:0007669"/>
    <property type="project" value="InterPro"/>
</dbReference>
<evidence type="ECO:0000313" key="5">
    <source>
        <dbReference type="Proteomes" id="UP000824024"/>
    </source>
</evidence>
<comment type="caution">
    <text evidence="4">The sequence shown here is derived from an EMBL/GenBank/DDBJ whole genome shotgun (WGS) entry which is preliminary data.</text>
</comment>
<evidence type="ECO:0000256" key="1">
    <source>
        <dbReference type="ARBA" id="ARBA00022630"/>
    </source>
</evidence>
<keyword evidence="2" id="KW-0288">FMN</keyword>
<dbReference type="PANTHER" id="PTHR43278:SF4">
    <property type="entry name" value="NAD(P)H-DEPENDENT FMN-CONTAINING OXIDOREDUCTASE YWQN-RELATED"/>
    <property type="match status" value="1"/>
</dbReference>
<evidence type="ECO:0000256" key="2">
    <source>
        <dbReference type="ARBA" id="ARBA00022643"/>
    </source>
</evidence>
<dbReference type="Gene3D" id="3.40.50.360">
    <property type="match status" value="1"/>
</dbReference>
<sequence length="318" mass="35263">MKIVGVSLGTRNGSNDSMCKEALIAAQEMGAEVSFIHLLDWDIKDCTGCVACSRSLVMGKGNVCTRKDEFDDFRSQLLDADGVLVVDPIFEKGASGLFHTLMDRFGPRADRGMNVVATKICEEHGGKPIDPRLLKDKVISFIGIGGSDWATAIEYDHTMLAISPAWKVIDNEKFAWSKNIIMEDEKVERVREIGRNLAKAAADIEHAEYMGKPGVCPHCHCKNFYLDPESTHATCMTCGIEGDLVIEDGKFKFVFPEEQLSHAHDTLSGKFIHADDIKENEGKAIENRKSQKFKDSQARIASFNIPEILPPAKRECVK</sequence>
<proteinExistence type="predicted"/>
<accession>A0A9D2IH99</accession>
<name>A0A9D2IH99_9FIRM</name>
<evidence type="ECO:0000313" key="4">
    <source>
        <dbReference type="EMBL" id="HIZ08308.1"/>
    </source>
</evidence>
<dbReference type="PANTHER" id="PTHR43278">
    <property type="entry name" value="NAD(P)H-DEPENDENT FMN-CONTAINING OXIDOREDUCTASE YWQN-RELATED"/>
    <property type="match status" value="1"/>
</dbReference>
<dbReference type="AlphaFoldDB" id="A0A9D2IH99"/>
<feature type="domain" description="NADPH-dependent FMN reductase-like" evidence="3">
    <location>
        <begin position="1"/>
        <end position="158"/>
    </location>
</feature>
<reference evidence="4" key="1">
    <citation type="journal article" date="2021" name="PeerJ">
        <title>Extensive microbial diversity within the chicken gut microbiome revealed by metagenomics and culture.</title>
        <authorList>
            <person name="Gilroy R."/>
            <person name="Ravi A."/>
            <person name="Getino M."/>
            <person name="Pursley I."/>
            <person name="Horton D.L."/>
            <person name="Alikhan N.F."/>
            <person name="Baker D."/>
            <person name="Gharbi K."/>
            <person name="Hall N."/>
            <person name="Watson M."/>
            <person name="Adriaenssens E.M."/>
            <person name="Foster-Nyarko E."/>
            <person name="Jarju S."/>
            <person name="Secka A."/>
            <person name="Antonio M."/>
            <person name="Oren A."/>
            <person name="Chaudhuri R.R."/>
            <person name="La Ragione R."/>
            <person name="Hildebrand F."/>
            <person name="Pallen M.J."/>
        </authorList>
    </citation>
    <scope>NUCLEOTIDE SEQUENCE</scope>
    <source>
        <strain evidence="4">CHK192-9172</strain>
    </source>
</reference>
<protein>
    <submittedName>
        <fullName evidence="4">Flavodoxin family protein</fullName>
    </submittedName>
</protein>
<dbReference type="Proteomes" id="UP000824024">
    <property type="component" value="Unassembled WGS sequence"/>
</dbReference>
<dbReference type="InterPro" id="IPR051796">
    <property type="entry name" value="ISF_SsuE-like"/>
</dbReference>
<dbReference type="Pfam" id="PF03358">
    <property type="entry name" value="FMN_red"/>
    <property type="match status" value="1"/>
</dbReference>